<evidence type="ECO:0000313" key="1">
    <source>
        <dbReference type="EMBL" id="PSK10701.1"/>
    </source>
</evidence>
<dbReference type="GeneID" id="95750777"/>
<proteinExistence type="predicted"/>
<keyword evidence="2" id="KW-1185">Reference proteome</keyword>
<organism evidence="1 2">
    <name type="scientific">Brevibacillus porteri</name>
    <dbReference type="NCBI Taxonomy" id="2126350"/>
    <lineage>
        <taxon>Bacteria</taxon>
        <taxon>Bacillati</taxon>
        <taxon>Bacillota</taxon>
        <taxon>Bacilli</taxon>
        <taxon>Bacillales</taxon>
        <taxon>Paenibacillaceae</taxon>
        <taxon>Brevibacillus</taxon>
    </lineage>
</organism>
<reference evidence="1 2" key="1">
    <citation type="submission" date="2018-03" db="EMBL/GenBank/DDBJ databases">
        <title>Brevisbacillus phylogenomics.</title>
        <authorList>
            <person name="Dunlap C."/>
        </authorList>
    </citation>
    <scope>NUCLEOTIDE SEQUENCE [LARGE SCALE GENOMIC DNA]</scope>
    <source>
        <strain evidence="1 2">NRRL B-41110</strain>
    </source>
</reference>
<comment type="caution">
    <text evidence="1">The sequence shown here is derived from an EMBL/GenBank/DDBJ whole genome shotgun (WGS) entry which is preliminary data.</text>
</comment>
<dbReference type="EMBL" id="PXZO01000019">
    <property type="protein sequence ID" value="PSK10701.1"/>
    <property type="molecule type" value="Genomic_DNA"/>
</dbReference>
<accession>A0ABX5FQX9</accession>
<name>A0ABX5FQX9_9BACL</name>
<sequence>MENIGYFFDTVNENGEIIGLAPGVTVSSAKYAGKISKLTVYEGGAELISRLFISNTMEKA</sequence>
<gene>
    <name evidence="1" type="ORF">C7R92_11720</name>
</gene>
<protein>
    <submittedName>
        <fullName evidence="1">Uncharacterized protein</fullName>
    </submittedName>
</protein>
<dbReference type="RefSeq" id="WP_106834383.1">
    <property type="nucleotide sequence ID" value="NZ_JARMEW010000022.1"/>
</dbReference>
<dbReference type="Proteomes" id="UP000241645">
    <property type="component" value="Unassembled WGS sequence"/>
</dbReference>
<evidence type="ECO:0000313" key="2">
    <source>
        <dbReference type="Proteomes" id="UP000241645"/>
    </source>
</evidence>